<protein>
    <submittedName>
        <fullName evidence="2">GerMN domain-containing protein</fullName>
    </submittedName>
</protein>
<dbReference type="Pfam" id="PF10646">
    <property type="entry name" value="Germane"/>
    <property type="match status" value="2"/>
</dbReference>
<dbReference type="InterPro" id="IPR019606">
    <property type="entry name" value="GerMN"/>
</dbReference>
<comment type="caution">
    <text evidence="2">The sequence shown here is derived from an EMBL/GenBank/DDBJ whole genome shotgun (WGS) entry which is preliminary data.</text>
</comment>
<evidence type="ECO:0000313" key="2">
    <source>
        <dbReference type="EMBL" id="MBU5678046.1"/>
    </source>
</evidence>
<dbReference type="RefSeq" id="WP_216419306.1">
    <property type="nucleotide sequence ID" value="NZ_JAHLQK010000007.1"/>
</dbReference>
<gene>
    <name evidence="2" type="ORF">KQI88_16625</name>
</gene>
<proteinExistence type="predicted"/>
<feature type="domain" description="GerMN" evidence="1">
    <location>
        <begin position="221"/>
        <end position="310"/>
    </location>
</feature>
<evidence type="ECO:0000313" key="3">
    <source>
        <dbReference type="Proteomes" id="UP000779508"/>
    </source>
</evidence>
<dbReference type="PROSITE" id="PS51257">
    <property type="entry name" value="PROKAR_LIPOPROTEIN"/>
    <property type="match status" value="1"/>
</dbReference>
<keyword evidence="3" id="KW-1185">Reference proteome</keyword>
<evidence type="ECO:0000259" key="1">
    <source>
        <dbReference type="SMART" id="SM00909"/>
    </source>
</evidence>
<feature type="domain" description="GerMN" evidence="1">
    <location>
        <begin position="73"/>
        <end position="165"/>
    </location>
</feature>
<name>A0ABS6G9K9_9FIRM</name>
<sequence length="323" mass="35717">MRSLRWLAILLIVLSVFLLTACGVFRKDKDVSLVIDTGVLEEDGLRETVLYYRDQKGIIVPVMKKIPWEDGIAKAAVSLLVDEPGVRDDLATVGLLPVLPTGTEVIGMSINEGLAKVDFNDNILSYDTEIDEKTIVQSLVYTLTEFEAIDKVQLLVDGKEISKLSFGTKVKTPLERENINLSLELQEEEVPVVVYYKTTTNGEDSFYIPVTKGVSAIKADIKSVLTALIEGAPENTGLYSELPAGVMLNDVYVKDGVAYIDLSKEIENMPNNKAHQQSMIYELGLTLREIEPSISQIRILSGGKEIKLNPDVSLNLPTYSNKH</sequence>
<dbReference type="SMART" id="SM00909">
    <property type="entry name" value="Germane"/>
    <property type="match status" value="2"/>
</dbReference>
<accession>A0ABS6G9K9</accession>
<dbReference type="Proteomes" id="UP000779508">
    <property type="component" value="Unassembled WGS sequence"/>
</dbReference>
<reference evidence="2 3" key="1">
    <citation type="submission" date="2021-06" db="EMBL/GenBank/DDBJ databases">
        <authorList>
            <person name="Sun Q."/>
            <person name="Li D."/>
        </authorList>
    </citation>
    <scope>NUCLEOTIDE SEQUENCE [LARGE SCALE GENOMIC DNA]</scope>
    <source>
        <strain evidence="2 3">MSJ-5</strain>
    </source>
</reference>
<organism evidence="2 3">
    <name type="scientific">Alkaliphilus flagellatus</name>
    <dbReference type="NCBI Taxonomy" id="2841507"/>
    <lineage>
        <taxon>Bacteria</taxon>
        <taxon>Bacillati</taxon>
        <taxon>Bacillota</taxon>
        <taxon>Clostridia</taxon>
        <taxon>Peptostreptococcales</taxon>
        <taxon>Natronincolaceae</taxon>
        <taxon>Alkaliphilus</taxon>
    </lineage>
</organism>
<dbReference type="EMBL" id="JAHLQK010000007">
    <property type="protein sequence ID" value="MBU5678046.1"/>
    <property type="molecule type" value="Genomic_DNA"/>
</dbReference>